<keyword evidence="1" id="KW-0175">Coiled coil</keyword>
<dbReference type="AlphaFoldDB" id="K1XIM0"/>
<proteinExistence type="predicted"/>
<comment type="caution">
    <text evidence="2">The sequence shown here is derived from an EMBL/GenBank/DDBJ whole genome shotgun (WGS) entry which is preliminary data.</text>
</comment>
<feature type="coiled-coil region" evidence="1">
    <location>
        <begin position="56"/>
        <end position="90"/>
    </location>
</feature>
<organism evidence="2">
    <name type="scientific">uncultured bacterium</name>
    <name type="common">gcode 4</name>
    <dbReference type="NCBI Taxonomy" id="1234023"/>
    <lineage>
        <taxon>Bacteria</taxon>
        <taxon>environmental samples</taxon>
    </lineage>
</organism>
<evidence type="ECO:0000256" key="1">
    <source>
        <dbReference type="SAM" id="Coils"/>
    </source>
</evidence>
<name>K1XIM0_9BACT</name>
<sequence length="157" mass="18669">FGSMPKVCLRSKKNSEYLIFLARKYIDIDFFTCLSIKTNQTKKNKKNMKKTLPPGLSKMKEELKVMAGNIRKKNKKLREAQRRVNRTKNHEKKDEYLEKCQSCSIKYAKLRNTYRHMHIAYSELCGKERKQIEIESKTRKPKNLSEDLIAKFKAEYL</sequence>
<gene>
    <name evidence="2" type="ORF">ACD_80C00127G0003</name>
</gene>
<evidence type="ECO:0000313" key="2">
    <source>
        <dbReference type="EMBL" id="EKD25051.1"/>
    </source>
</evidence>
<accession>K1XIM0</accession>
<protein>
    <submittedName>
        <fullName evidence="2">Uncharacterized protein</fullName>
    </submittedName>
</protein>
<feature type="non-terminal residue" evidence="2">
    <location>
        <position position="1"/>
    </location>
</feature>
<reference evidence="2" key="1">
    <citation type="journal article" date="2012" name="Science">
        <title>Fermentation, hydrogen, and sulfur metabolism in multiple uncultivated bacterial phyla.</title>
        <authorList>
            <person name="Wrighton K.C."/>
            <person name="Thomas B.C."/>
            <person name="Sharon I."/>
            <person name="Miller C.S."/>
            <person name="Castelle C.J."/>
            <person name="VerBerkmoes N.C."/>
            <person name="Wilkins M.J."/>
            <person name="Hettich R.L."/>
            <person name="Lipton M.S."/>
            <person name="Williams K.H."/>
            <person name="Long P.E."/>
            <person name="Banfield J.F."/>
        </authorList>
    </citation>
    <scope>NUCLEOTIDE SEQUENCE [LARGE SCALE GENOMIC DNA]</scope>
</reference>
<dbReference type="EMBL" id="AMFJ01036134">
    <property type="protein sequence ID" value="EKD25051.1"/>
    <property type="molecule type" value="Genomic_DNA"/>
</dbReference>